<feature type="non-terminal residue" evidence="9">
    <location>
        <position position="268"/>
    </location>
</feature>
<organism evidence="9 10">
    <name type="scientific">Candidatus Galligastranaerophilus intestinavium</name>
    <dbReference type="NCBI Taxonomy" id="2840836"/>
    <lineage>
        <taxon>Bacteria</taxon>
        <taxon>Candidatus Galligastranaerophilus</taxon>
    </lineage>
</organism>
<comment type="similarity">
    <text evidence="7">Belongs to the binding-protein-dependent transport system permease family.</text>
</comment>
<feature type="domain" description="ABC transmembrane type-1" evidence="8">
    <location>
        <begin position="71"/>
        <end position="266"/>
    </location>
</feature>
<keyword evidence="2 7" id="KW-0813">Transport</keyword>
<evidence type="ECO:0000259" key="8">
    <source>
        <dbReference type="PROSITE" id="PS50928"/>
    </source>
</evidence>
<evidence type="ECO:0000256" key="3">
    <source>
        <dbReference type="ARBA" id="ARBA00022475"/>
    </source>
</evidence>
<keyword evidence="3" id="KW-1003">Cell membrane</keyword>
<proteinExistence type="inferred from homology"/>
<dbReference type="AlphaFoldDB" id="A0A9D1FHF6"/>
<dbReference type="SUPFAM" id="SSF161098">
    <property type="entry name" value="MetI-like"/>
    <property type="match status" value="1"/>
</dbReference>
<evidence type="ECO:0000313" key="10">
    <source>
        <dbReference type="Proteomes" id="UP000886865"/>
    </source>
</evidence>
<dbReference type="Pfam" id="PF00528">
    <property type="entry name" value="BPD_transp_1"/>
    <property type="match status" value="1"/>
</dbReference>
<comment type="caution">
    <text evidence="9">The sequence shown here is derived from an EMBL/GenBank/DDBJ whole genome shotgun (WGS) entry which is preliminary data.</text>
</comment>
<evidence type="ECO:0000256" key="5">
    <source>
        <dbReference type="ARBA" id="ARBA00022989"/>
    </source>
</evidence>
<feature type="transmembrane region" description="Helical" evidence="7">
    <location>
        <begin position="200"/>
        <end position="223"/>
    </location>
</feature>
<reference evidence="9" key="2">
    <citation type="journal article" date="2021" name="PeerJ">
        <title>Extensive microbial diversity within the chicken gut microbiome revealed by metagenomics and culture.</title>
        <authorList>
            <person name="Gilroy R."/>
            <person name="Ravi A."/>
            <person name="Getino M."/>
            <person name="Pursley I."/>
            <person name="Horton D.L."/>
            <person name="Alikhan N.F."/>
            <person name="Baker D."/>
            <person name="Gharbi K."/>
            <person name="Hall N."/>
            <person name="Watson M."/>
            <person name="Adriaenssens E.M."/>
            <person name="Foster-Nyarko E."/>
            <person name="Jarju S."/>
            <person name="Secka A."/>
            <person name="Antonio M."/>
            <person name="Oren A."/>
            <person name="Chaudhuri R.R."/>
            <person name="La Ragione R."/>
            <person name="Hildebrand F."/>
            <person name="Pallen M.J."/>
        </authorList>
    </citation>
    <scope>NUCLEOTIDE SEQUENCE</scope>
    <source>
        <strain evidence="9">CHK152-2871</strain>
    </source>
</reference>
<dbReference type="PANTHER" id="PTHR43744">
    <property type="entry name" value="ABC TRANSPORTER PERMEASE PROTEIN MG189-RELATED-RELATED"/>
    <property type="match status" value="1"/>
</dbReference>
<dbReference type="Proteomes" id="UP000886865">
    <property type="component" value="Unassembled WGS sequence"/>
</dbReference>
<dbReference type="GO" id="GO:0055085">
    <property type="term" value="P:transmembrane transport"/>
    <property type="evidence" value="ECO:0007669"/>
    <property type="project" value="InterPro"/>
</dbReference>
<evidence type="ECO:0000256" key="1">
    <source>
        <dbReference type="ARBA" id="ARBA00004651"/>
    </source>
</evidence>
<dbReference type="Gene3D" id="1.10.3720.10">
    <property type="entry name" value="MetI-like"/>
    <property type="match status" value="1"/>
</dbReference>
<dbReference type="GO" id="GO:0005886">
    <property type="term" value="C:plasma membrane"/>
    <property type="evidence" value="ECO:0007669"/>
    <property type="project" value="UniProtKB-SubCell"/>
</dbReference>
<feature type="transmembrane region" description="Helical" evidence="7">
    <location>
        <begin position="9"/>
        <end position="30"/>
    </location>
</feature>
<dbReference type="PANTHER" id="PTHR43744:SF3">
    <property type="entry name" value="LACTOSE TRANSPORT SYSTEM PERMEASE PROTEIN LACG"/>
    <property type="match status" value="1"/>
</dbReference>
<feature type="transmembrane region" description="Helical" evidence="7">
    <location>
        <begin position="243"/>
        <end position="266"/>
    </location>
</feature>
<keyword evidence="4 7" id="KW-0812">Transmembrane</keyword>
<gene>
    <name evidence="9" type="ORF">IAA86_02595</name>
</gene>
<feature type="transmembrane region" description="Helical" evidence="7">
    <location>
        <begin position="141"/>
        <end position="162"/>
    </location>
</feature>
<accession>A0A9D1FHF6</accession>
<comment type="subcellular location">
    <subcellularLocation>
        <location evidence="1 7">Cell membrane</location>
        <topology evidence="1 7">Multi-pass membrane protein</topology>
    </subcellularLocation>
</comment>
<dbReference type="PROSITE" id="PS50928">
    <property type="entry name" value="ABC_TM1"/>
    <property type="match status" value="1"/>
</dbReference>
<evidence type="ECO:0000256" key="2">
    <source>
        <dbReference type="ARBA" id="ARBA00022448"/>
    </source>
</evidence>
<evidence type="ECO:0000256" key="7">
    <source>
        <dbReference type="RuleBase" id="RU363032"/>
    </source>
</evidence>
<evidence type="ECO:0000313" key="9">
    <source>
        <dbReference type="EMBL" id="HIS73891.1"/>
    </source>
</evidence>
<protein>
    <submittedName>
        <fullName evidence="9">Carbohydrate ABC transporter permease</fullName>
    </submittedName>
</protein>
<keyword evidence="6 7" id="KW-0472">Membrane</keyword>
<feature type="transmembrane region" description="Helical" evidence="7">
    <location>
        <begin position="106"/>
        <end position="129"/>
    </location>
</feature>
<dbReference type="CDD" id="cd06261">
    <property type="entry name" value="TM_PBP2"/>
    <property type="match status" value="1"/>
</dbReference>
<dbReference type="InterPro" id="IPR035906">
    <property type="entry name" value="MetI-like_sf"/>
</dbReference>
<feature type="transmembrane region" description="Helical" evidence="7">
    <location>
        <begin position="70"/>
        <end position="94"/>
    </location>
</feature>
<dbReference type="InterPro" id="IPR000515">
    <property type="entry name" value="MetI-like"/>
</dbReference>
<dbReference type="EMBL" id="DVJQ01000022">
    <property type="protein sequence ID" value="HIS73891.1"/>
    <property type="molecule type" value="Genomic_DNA"/>
</dbReference>
<sequence>MIKNFFKGFFAHIILITVCILSLLPFLWLLSTALKGASENIFQYPPVFLPKEPTLANFKEVLRLVPILKYVLNSFIVAFFTVVLNLIFSAMAAYPLARIEFFGKKIAFFAILATIMVPFQAIMLPVYIITLKLNLVDSFGIIPGYIGMIAPFAVNAFGIFLLRQAFLTIPKELEESAVVDGCNSWQIFFKILLPMIKPSLAVLAIFTFIGSWGEFLWPSIVLTNETLFTLPVGINNLQGAFSANYRLIAAGSMVSIVPIVIFFVSLQK</sequence>
<reference evidence="9" key="1">
    <citation type="submission" date="2020-10" db="EMBL/GenBank/DDBJ databases">
        <authorList>
            <person name="Gilroy R."/>
        </authorList>
    </citation>
    <scope>NUCLEOTIDE SEQUENCE</scope>
    <source>
        <strain evidence="9">CHK152-2871</strain>
    </source>
</reference>
<evidence type="ECO:0000256" key="6">
    <source>
        <dbReference type="ARBA" id="ARBA00023136"/>
    </source>
</evidence>
<evidence type="ECO:0000256" key="4">
    <source>
        <dbReference type="ARBA" id="ARBA00022692"/>
    </source>
</evidence>
<keyword evidence="5 7" id="KW-1133">Transmembrane helix</keyword>
<name>A0A9D1FHF6_9BACT</name>